<accession>A0A182HUM1</accession>
<name>A0A182HUM1_ANOAR</name>
<sequence length="488" mass="52335">MARSTAWLLVAVCVVLFRAQCQGAGDFGLSYSVPGFEPSFRGGMGSGLVAVVKANASLLKYEANLDRSGATTVLYEVATNLTSPLNKVLGHVAASFGANGSDAFRTLTDELQATVQPTILALEQAANKLRSLEGVVRPNVFSAFVANVSTIALELETLAASWPTFAETVQMARSSESPYGAGNVSSLITPTIVKSVTAPVQQINSALADIAAAYGAVAKDRTTIIGYEASTNTSVQNAQQDLASSVTIANRTFADTAHQMEQQCNGTVRQVRDGYTALLGRLNDETSGAKVRSFLEQLEAQGLAHNQRTREMLHELAIQYTELVTSAGDAIGKGLFVGTAALIDEATASDSSNAERCLQRYIGDFRQGSYAPTRLSVCYQMDARTIGYFSSANTAFLEQWRNGAVYGNQAQSVCTQSSANCTAEYVGQLEGIAMQNQARMNAFDTFLAEEMVALRERYDVCTRAVRADVEHLVEATTEKYRNCLVTGR</sequence>
<organism evidence="1 2">
    <name type="scientific">Anopheles arabiensis</name>
    <name type="common">Mosquito</name>
    <dbReference type="NCBI Taxonomy" id="7173"/>
    <lineage>
        <taxon>Eukaryota</taxon>
        <taxon>Metazoa</taxon>
        <taxon>Ecdysozoa</taxon>
        <taxon>Arthropoda</taxon>
        <taxon>Hexapoda</taxon>
        <taxon>Insecta</taxon>
        <taxon>Pterygota</taxon>
        <taxon>Neoptera</taxon>
        <taxon>Endopterygota</taxon>
        <taxon>Diptera</taxon>
        <taxon>Nematocera</taxon>
        <taxon>Culicoidea</taxon>
        <taxon>Culicidae</taxon>
        <taxon>Anophelinae</taxon>
        <taxon>Anopheles</taxon>
    </lineage>
</organism>
<dbReference type="AlphaFoldDB" id="A0A182HUM1"/>
<proteinExistence type="predicted"/>
<evidence type="ECO:0000313" key="1">
    <source>
        <dbReference type="EnsemblMetazoa" id="AARA004987-PA"/>
    </source>
</evidence>
<reference evidence="1" key="1">
    <citation type="submission" date="2022-08" db="UniProtKB">
        <authorList>
            <consortium name="EnsemblMetazoa"/>
        </authorList>
    </citation>
    <scope>IDENTIFICATION</scope>
    <source>
        <strain evidence="1">Dongola</strain>
    </source>
</reference>
<dbReference type="EMBL" id="APCN01002465">
    <property type="status" value="NOT_ANNOTATED_CDS"/>
    <property type="molecule type" value="Genomic_DNA"/>
</dbReference>
<keyword evidence="2" id="KW-1185">Reference proteome</keyword>
<dbReference type="VEuPathDB" id="VectorBase:AARA21_000590"/>
<protein>
    <submittedName>
        <fullName evidence="1">Uncharacterized protein</fullName>
    </submittedName>
</protein>
<evidence type="ECO:0000313" key="2">
    <source>
        <dbReference type="Proteomes" id="UP000075840"/>
    </source>
</evidence>
<dbReference type="Proteomes" id="UP000075840">
    <property type="component" value="Unassembled WGS sequence"/>
</dbReference>
<dbReference type="VEuPathDB" id="VectorBase:AARA004987"/>
<dbReference type="EnsemblMetazoa" id="AARA004987-RA">
    <property type="protein sequence ID" value="AARA004987-PA"/>
    <property type="gene ID" value="AARA004987"/>
</dbReference>